<evidence type="ECO:0000313" key="3">
    <source>
        <dbReference type="Proteomes" id="UP000383932"/>
    </source>
</evidence>
<dbReference type="EMBL" id="SSOP01000128">
    <property type="protein sequence ID" value="KAB5591033.1"/>
    <property type="molecule type" value="Genomic_DNA"/>
</dbReference>
<dbReference type="InterPro" id="IPR001375">
    <property type="entry name" value="Peptidase_S9_cat"/>
</dbReference>
<dbReference type="PANTHER" id="PTHR43056">
    <property type="entry name" value="PEPTIDASE S9 PROLYL OLIGOPEPTIDASE"/>
    <property type="match status" value="1"/>
</dbReference>
<feature type="domain" description="Peptidase S9 prolyl oligopeptidase catalytic" evidence="1">
    <location>
        <begin position="455"/>
        <end position="663"/>
    </location>
</feature>
<comment type="caution">
    <text evidence="2">The sequence shown here is derived from an EMBL/GenBank/DDBJ whole genome shotgun (WGS) entry which is preliminary data.</text>
</comment>
<sequence length="668" mass="72821">MSQTIAPLGSWTSPLTTDVITEKTISIAEVIVDAATSEIYHVEERPHEDGRRVLVHSVTSKDVFGENWNAQTGVHEYGGSAAAVHNNTALFADWKTRRVYICKKQPGGWEEPKPVTPENQNHRFGELQIHPTLSHLVVCILEDHTKPAPADVVNTLVLLDINTQSYTTLAEGADFYAFGRFSPDGTKLAWVQWWHPDMPWEGSELYVASLELSSTSLSISDSPKHIAGARNSEAVTQPTWSSPTKLVFLSDKTGFFNHYIHNTSSGTTRLGLDQALEQDFADPAWFLATSNYAVLQEDTILVPGTVGAESGFLIMDFHGQRYSFCEGPYVSTSQVRAIPTGSGAGGAAVFVGTGDAQPSALIRLSLILDKPRYNIIKETTSAPSLPALHGFAYSKAQAMTFEVETGDGQQANSKQPLHVIVYAPTNKDFSAPEDEKPPCVINVHGGPTSSAAPGLDWLIQYWTSRGWAWADVNYGGSSGYGRAYRERLEGKWGITDVDDCVSTVAELDKAGLVDTKRVAIRGGSAGGFTTLAALVKSSGVYAVGNSSYGISDLKALAGETHKFESHYVKKLLGGSYDEIPEVYKERSPLTHAENITVPLLILQGGEDPVVPPDQAVLMKNKIESHGGQVKYKLFPEEGHGWRRSETIKEALELEIDWYGQVLNIDVKP</sequence>
<dbReference type="Gene3D" id="2.120.10.30">
    <property type="entry name" value="TolB, C-terminal domain"/>
    <property type="match status" value="1"/>
</dbReference>
<name>A0A5N5QHM0_9AGAM</name>
<dbReference type="AlphaFoldDB" id="A0A5N5QHM0"/>
<proteinExistence type="predicted"/>
<dbReference type="GO" id="GO:0006508">
    <property type="term" value="P:proteolysis"/>
    <property type="evidence" value="ECO:0007669"/>
    <property type="project" value="InterPro"/>
</dbReference>
<protein>
    <submittedName>
        <fullName evidence="2">Dipeptidyl peptidase family member 6</fullName>
    </submittedName>
</protein>
<evidence type="ECO:0000259" key="1">
    <source>
        <dbReference type="Pfam" id="PF00326"/>
    </source>
</evidence>
<dbReference type="SUPFAM" id="SSF53474">
    <property type="entry name" value="alpha/beta-Hydrolases"/>
    <property type="match status" value="1"/>
</dbReference>
<dbReference type="GO" id="GO:0008236">
    <property type="term" value="F:serine-type peptidase activity"/>
    <property type="evidence" value="ECO:0007669"/>
    <property type="project" value="InterPro"/>
</dbReference>
<keyword evidence="3" id="KW-1185">Reference proteome</keyword>
<dbReference type="Gene3D" id="3.40.50.1820">
    <property type="entry name" value="alpha/beta hydrolase"/>
    <property type="match status" value="1"/>
</dbReference>
<organism evidence="2 3">
    <name type="scientific">Ceratobasidium theobromae</name>
    <dbReference type="NCBI Taxonomy" id="1582974"/>
    <lineage>
        <taxon>Eukaryota</taxon>
        <taxon>Fungi</taxon>
        <taxon>Dikarya</taxon>
        <taxon>Basidiomycota</taxon>
        <taxon>Agaricomycotina</taxon>
        <taxon>Agaricomycetes</taxon>
        <taxon>Cantharellales</taxon>
        <taxon>Ceratobasidiaceae</taxon>
        <taxon>Ceratobasidium</taxon>
    </lineage>
</organism>
<reference evidence="2 3" key="1">
    <citation type="journal article" date="2019" name="Fungal Biol. Biotechnol.">
        <title>Draft genome sequence of fastidious pathogen Ceratobasidium theobromae, which causes vascular-streak dieback in Theobroma cacao.</title>
        <authorList>
            <person name="Ali S.S."/>
            <person name="Asman A."/>
            <person name="Shao J."/>
            <person name="Firmansyah A.P."/>
            <person name="Susilo A.W."/>
            <person name="Rosmana A."/>
            <person name="McMahon P."/>
            <person name="Junaid M."/>
            <person name="Guest D."/>
            <person name="Kheng T.Y."/>
            <person name="Meinhardt L.W."/>
            <person name="Bailey B.A."/>
        </authorList>
    </citation>
    <scope>NUCLEOTIDE SEQUENCE [LARGE SCALE GENOMIC DNA]</scope>
    <source>
        <strain evidence="2 3">CT2</strain>
    </source>
</reference>
<dbReference type="InterPro" id="IPR011042">
    <property type="entry name" value="6-blade_b-propeller_TolB-like"/>
</dbReference>
<dbReference type="Pfam" id="PF00326">
    <property type="entry name" value="Peptidase_S9"/>
    <property type="match status" value="1"/>
</dbReference>
<evidence type="ECO:0000313" key="2">
    <source>
        <dbReference type="EMBL" id="KAB5591033.1"/>
    </source>
</evidence>
<dbReference type="InterPro" id="IPR050585">
    <property type="entry name" value="Xaa-Pro_dipeptidyl-ppase/CocE"/>
</dbReference>
<dbReference type="InterPro" id="IPR029058">
    <property type="entry name" value="AB_hydrolase_fold"/>
</dbReference>
<dbReference type="Proteomes" id="UP000383932">
    <property type="component" value="Unassembled WGS sequence"/>
</dbReference>
<accession>A0A5N5QHM0</accession>
<dbReference type="PANTHER" id="PTHR43056:SF5">
    <property type="entry name" value="PEPTIDASE S9 PROLYL OLIGOPEPTIDASE CATALYTIC DOMAIN-CONTAINING PROTEIN"/>
    <property type="match status" value="1"/>
</dbReference>
<dbReference type="SUPFAM" id="SSF82171">
    <property type="entry name" value="DPP6 N-terminal domain-like"/>
    <property type="match status" value="1"/>
</dbReference>
<dbReference type="OrthoDB" id="43744at2759"/>
<gene>
    <name evidence="2" type="ORF">CTheo_5528</name>
</gene>